<sequence>MEATMANQNPSGAIDGHSDWPELPLQAWQETYATLHMWTQIVGKIRLVLTPWTNHSWHVVLYLTAAGLTTSPIPYRSRTFQIDFDFIEHQLVIRTNDGTMQAIPLRPCPVADFYQDIFAALRTLNIEVAIRKKPNEVARPIPFDRDFEHAAYDPEYAHRCWRVLTQADRVFKTFRARYIGKCSPVHFFWGAFDLAVTRFSGRPAPEHPGGVPNLPDWVVREAYSHEVCSCGFWPGNDAVPFPAFYAYAYPEPKGFPEARVQPDYAFYSRELKEFILPYSEVRKADSPDRELLAFLQSTYEAAADLGHWDRASLERNMPGPEPTFPVS</sequence>
<protein>
    <recommendedName>
        <fullName evidence="3">Ava_C0101 and related proteins</fullName>
    </recommendedName>
</protein>
<organism evidence="1 2">
    <name type="scientific">Methylocaldum szegediense</name>
    <dbReference type="NCBI Taxonomy" id="73780"/>
    <lineage>
        <taxon>Bacteria</taxon>
        <taxon>Pseudomonadati</taxon>
        <taxon>Pseudomonadota</taxon>
        <taxon>Gammaproteobacteria</taxon>
        <taxon>Methylococcales</taxon>
        <taxon>Methylococcaceae</taxon>
        <taxon>Methylocaldum</taxon>
    </lineage>
</organism>
<dbReference type="InterPro" id="IPR046038">
    <property type="entry name" value="DUF5996"/>
</dbReference>
<dbReference type="Proteomes" id="UP001162030">
    <property type="component" value="Chromosome"/>
</dbReference>
<accession>A0ABM9I2K2</accession>
<gene>
    <name evidence="1" type="ORF">MSZNOR_2495</name>
</gene>
<evidence type="ECO:0000313" key="2">
    <source>
        <dbReference type="Proteomes" id="UP001162030"/>
    </source>
</evidence>
<reference evidence="1 2" key="1">
    <citation type="submission" date="2023-03" db="EMBL/GenBank/DDBJ databases">
        <authorList>
            <person name="Pearce D."/>
        </authorList>
    </citation>
    <scope>NUCLEOTIDE SEQUENCE [LARGE SCALE GENOMIC DNA]</scope>
    <source>
        <strain evidence="1">Msz</strain>
    </source>
</reference>
<evidence type="ECO:0000313" key="1">
    <source>
        <dbReference type="EMBL" id="CAI8850282.1"/>
    </source>
</evidence>
<dbReference type="EMBL" id="OX458333">
    <property type="protein sequence ID" value="CAI8850282.1"/>
    <property type="molecule type" value="Genomic_DNA"/>
</dbReference>
<keyword evidence="2" id="KW-1185">Reference proteome</keyword>
<dbReference type="Pfam" id="PF19459">
    <property type="entry name" value="DUF5996"/>
    <property type="match status" value="1"/>
</dbReference>
<evidence type="ECO:0008006" key="3">
    <source>
        <dbReference type="Google" id="ProtNLM"/>
    </source>
</evidence>
<name>A0ABM9I2K2_9GAMM</name>
<proteinExistence type="predicted"/>